<sequence>MPTSGVNFGAGLARTWELVNRPCWRRQRDGRVGRYHRMAASTSCLWFVVLALLALCSCTANIGHRKFEYKYSFKGPYLAQKDGSVPFWDYSGSCIASEEMVRITPSLKSKKGAIWNKNPVNFPWWEVELVFRVTGQGRLGADGLAFWYTNQRQAEGPVFGSSDKWIGLALFFDSFDNDGKHNNPYIMGMVNDGTKTYEHESDGMNQQLGGCQRDFRNKPFPVRAKIEYYQNVLTVLFHNGNTNNDGDYEMCFRAENVFLPQNGYFGVSAATGGLADDHDALKFLTTSLLPEGQQPVATQTIADSEKEKFSREYEQYKDKLERQKEEYRKQHPEEAAKHDMEHGAGAEQPYDSPQQRELRQIFEGQAHMFEGLKAMHRKLDEMLGRQERTLSLVSGIQQSGAAGAVQPQQPGGAPPVQVQSVMQRHEVDSLLNSQRELLLSVQQIKTLAAEVQQKTGTLLSVQQQGGAGGGAAQATLSTEHVQLLHQVQEKLAAFKADSFAQQKLPLTGCATTCLSPTYFLIFSTLQLCVTLGYLMYKSSKEAAAKKFY</sequence>
<dbReference type="FunFam" id="2.60.120.200:FF:000028">
    <property type="entry name" value="Blast:Protein ERGIC-53"/>
    <property type="match status" value="1"/>
</dbReference>
<keyword evidence="2 9" id="KW-0812">Transmembrane</keyword>
<comment type="subcellular location">
    <subcellularLocation>
        <location evidence="1">Endoplasmic reticulum-Golgi intermediate compartment membrane</location>
        <topology evidence="1">Single-pass type I membrane protein</topology>
    </subcellularLocation>
</comment>
<dbReference type="InterPro" id="IPR005052">
    <property type="entry name" value="Lectin_leg"/>
</dbReference>
<evidence type="ECO:0000256" key="5">
    <source>
        <dbReference type="ARBA" id="ARBA00022989"/>
    </source>
</evidence>
<evidence type="ECO:0000256" key="7">
    <source>
        <dbReference type="ARBA" id="ARBA00023157"/>
    </source>
</evidence>
<dbReference type="AlphaFoldDB" id="A0A224Z0X9"/>
<evidence type="ECO:0000256" key="1">
    <source>
        <dbReference type="ARBA" id="ARBA00004151"/>
    </source>
</evidence>
<keyword evidence="6 9" id="KW-0472">Membrane</keyword>
<organism evidence="11">
    <name type="scientific">Rhipicephalus zambeziensis</name>
    <dbReference type="NCBI Taxonomy" id="60191"/>
    <lineage>
        <taxon>Eukaryota</taxon>
        <taxon>Metazoa</taxon>
        <taxon>Ecdysozoa</taxon>
        <taxon>Arthropoda</taxon>
        <taxon>Chelicerata</taxon>
        <taxon>Arachnida</taxon>
        <taxon>Acari</taxon>
        <taxon>Parasitiformes</taxon>
        <taxon>Ixodida</taxon>
        <taxon>Ixodoidea</taxon>
        <taxon>Ixodidae</taxon>
        <taxon>Rhipicephalinae</taxon>
        <taxon>Rhipicephalus</taxon>
        <taxon>Rhipicephalus</taxon>
    </lineage>
</organism>
<dbReference type="GO" id="GO:0000139">
    <property type="term" value="C:Golgi membrane"/>
    <property type="evidence" value="ECO:0007669"/>
    <property type="project" value="TreeGrafter"/>
</dbReference>
<evidence type="ECO:0000256" key="3">
    <source>
        <dbReference type="ARBA" id="ARBA00022729"/>
    </source>
</evidence>
<dbReference type="PANTHER" id="PTHR12223">
    <property type="entry name" value="VESICULAR MANNOSE-BINDING LECTIN"/>
    <property type="match status" value="1"/>
</dbReference>
<feature type="transmembrane region" description="Helical" evidence="9">
    <location>
        <begin position="35"/>
        <end position="55"/>
    </location>
</feature>
<dbReference type="GO" id="GO:0033116">
    <property type="term" value="C:endoplasmic reticulum-Golgi intermediate compartment membrane"/>
    <property type="evidence" value="ECO:0007669"/>
    <property type="project" value="UniProtKB-SubCell"/>
</dbReference>
<evidence type="ECO:0000256" key="9">
    <source>
        <dbReference type="SAM" id="Phobius"/>
    </source>
</evidence>
<dbReference type="Gene3D" id="2.60.120.200">
    <property type="match status" value="1"/>
</dbReference>
<evidence type="ECO:0000256" key="8">
    <source>
        <dbReference type="SAM" id="MobiDB-lite"/>
    </source>
</evidence>
<dbReference type="InterPro" id="IPR013320">
    <property type="entry name" value="ConA-like_dom_sf"/>
</dbReference>
<accession>A0A224Z0X9</accession>
<keyword evidence="7" id="KW-1015">Disulfide bond</keyword>
<dbReference type="GO" id="GO:0005789">
    <property type="term" value="C:endoplasmic reticulum membrane"/>
    <property type="evidence" value="ECO:0007669"/>
    <property type="project" value="TreeGrafter"/>
</dbReference>
<dbReference type="GO" id="GO:0030134">
    <property type="term" value="C:COPII-coated ER to Golgi transport vesicle"/>
    <property type="evidence" value="ECO:0007669"/>
    <property type="project" value="TreeGrafter"/>
</dbReference>
<dbReference type="PROSITE" id="PS51328">
    <property type="entry name" value="L_LECTIN_LIKE"/>
    <property type="match status" value="1"/>
</dbReference>
<dbReference type="GO" id="GO:0005537">
    <property type="term" value="F:D-mannose binding"/>
    <property type="evidence" value="ECO:0007669"/>
    <property type="project" value="TreeGrafter"/>
</dbReference>
<dbReference type="EMBL" id="GFPF01009415">
    <property type="protein sequence ID" value="MAA20561.1"/>
    <property type="molecule type" value="Transcribed_RNA"/>
</dbReference>
<feature type="transmembrane region" description="Helical" evidence="9">
    <location>
        <begin position="518"/>
        <end position="536"/>
    </location>
</feature>
<protein>
    <submittedName>
        <fullName evidence="11">Lectin mannose-binding 1</fullName>
    </submittedName>
</protein>
<dbReference type="CDD" id="cd06902">
    <property type="entry name" value="lectin_ERGIC-53_ERGL"/>
    <property type="match status" value="1"/>
</dbReference>
<dbReference type="GO" id="GO:0006888">
    <property type="term" value="P:endoplasmic reticulum to Golgi vesicle-mediated transport"/>
    <property type="evidence" value="ECO:0007669"/>
    <property type="project" value="TreeGrafter"/>
</dbReference>
<keyword evidence="3" id="KW-0732">Signal</keyword>
<keyword evidence="5 9" id="KW-1133">Transmembrane helix</keyword>
<evidence type="ECO:0000313" key="11">
    <source>
        <dbReference type="EMBL" id="MAA20561.1"/>
    </source>
</evidence>
<keyword evidence="4" id="KW-0430">Lectin</keyword>
<feature type="compositionally biased region" description="Basic and acidic residues" evidence="8">
    <location>
        <begin position="321"/>
        <end position="344"/>
    </location>
</feature>
<dbReference type="PANTHER" id="PTHR12223:SF28">
    <property type="entry name" value="LECTIN, MANNOSE BINDING 1 LIKE"/>
    <property type="match status" value="1"/>
</dbReference>
<name>A0A224Z0X9_9ACAR</name>
<dbReference type="SUPFAM" id="SSF49899">
    <property type="entry name" value="Concanavalin A-like lectins/glucanases"/>
    <property type="match status" value="1"/>
</dbReference>
<feature type="domain" description="L-type lectin-like" evidence="10">
    <location>
        <begin position="65"/>
        <end position="288"/>
    </location>
</feature>
<evidence type="ECO:0000256" key="4">
    <source>
        <dbReference type="ARBA" id="ARBA00022734"/>
    </source>
</evidence>
<evidence type="ECO:0000256" key="2">
    <source>
        <dbReference type="ARBA" id="ARBA00022692"/>
    </source>
</evidence>
<dbReference type="Pfam" id="PF03388">
    <property type="entry name" value="Lectin_leg-like"/>
    <property type="match status" value="1"/>
</dbReference>
<evidence type="ECO:0000259" key="10">
    <source>
        <dbReference type="PROSITE" id="PS51328"/>
    </source>
</evidence>
<proteinExistence type="predicted"/>
<feature type="region of interest" description="Disordered" evidence="8">
    <location>
        <begin position="321"/>
        <end position="354"/>
    </location>
</feature>
<dbReference type="InterPro" id="IPR051136">
    <property type="entry name" value="Intracellular_Lectin-GPT"/>
</dbReference>
<evidence type="ECO:0000256" key="6">
    <source>
        <dbReference type="ARBA" id="ARBA00023136"/>
    </source>
</evidence>
<reference evidence="11" key="1">
    <citation type="journal article" date="2017" name="Parasit. Vectors">
        <title>Sialotranscriptomics of Rhipicephalus zambeziensis reveals intricate expression profiles of secretory proteins and suggests tight temporal transcriptional regulation during blood-feeding.</title>
        <authorList>
            <person name="de Castro M.H."/>
            <person name="de Klerk D."/>
            <person name="Pienaar R."/>
            <person name="Rees D.J.G."/>
            <person name="Mans B.J."/>
        </authorList>
    </citation>
    <scope>NUCLEOTIDE SEQUENCE</scope>
    <source>
        <tissue evidence="11">Salivary glands</tissue>
    </source>
</reference>